<dbReference type="STRING" id="1185876.BN8_02771"/>
<comment type="caution">
    <text evidence="1">The sequence shown here is derived from an EMBL/GenBank/DDBJ whole genome shotgun (WGS) entry which is preliminary data.</text>
</comment>
<gene>
    <name evidence="1" type="ORF">BN8_02771</name>
</gene>
<organism evidence="1 2">
    <name type="scientific">Fibrisoma limi BUZ 3</name>
    <dbReference type="NCBI Taxonomy" id="1185876"/>
    <lineage>
        <taxon>Bacteria</taxon>
        <taxon>Pseudomonadati</taxon>
        <taxon>Bacteroidota</taxon>
        <taxon>Cytophagia</taxon>
        <taxon>Cytophagales</taxon>
        <taxon>Spirosomataceae</taxon>
        <taxon>Fibrisoma</taxon>
    </lineage>
</organism>
<sequence>MYKMRTGCQFIQLTAGSLVSYGKKMSLTTSIRPLVGG</sequence>
<evidence type="ECO:0000313" key="1">
    <source>
        <dbReference type="EMBL" id="CCH53658.1"/>
    </source>
</evidence>
<proteinExistence type="predicted"/>
<reference evidence="1 2" key="1">
    <citation type="journal article" date="2012" name="J. Bacteriol.">
        <title>Genome Sequence of the Filamentous Bacterium Fibrisoma limi BUZ 3T.</title>
        <authorList>
            <person name="Filippini M."/>
            <person name="Qi W."/>
            <person name="Jaenicke S."/>
            <person name="Goesmann A."/>
            <person name="Smits T.H."/>
            <person name="Bagheri H.C."/>
        </authorList>
    </citation>
    <scope>NUCLEOTIDE SEQUENCE [LARGE SCALE GENOMIC DNA]</scope>
    <source>
        <strain evidence="2">BUZ 3T</strain>
    </source>
</reference>
<dbReference type="Proteomes" id="UP000009309">
    <property type="component" value="Unassembled WGS sequence"/>
</dbReference>
<dbReference type="AlphaFoldDB" id="I2GID3"/>
<accession>I2GID3</accession>
<protein>
    <submittedName>
        <fullName evidence="1">Uncharacterized protein</fullName>
    </submittedName>
</protein>
<dbReference type="EMBL" id="CAIT01000006">
    <property type="protein sequence ID" value="CCH53658.1"/>
    <property type="molecule type" value="Genomic_DNA"/>
</dbReference>
<name>I2GID3_9BACT</name>
<evidence type="ECO:0000313" key="2">
    <source>
        <dbReference type="Proteomes" id="UP000009309"/>
    </source>
</evidence>
<keyword evidence="2" id="KW-1185">Reference proteome</keyword>